<gene>
    <name evidence="1" type="ORF">PR017_21595</name>
</gene>
<dbReference type="EMBL" id="CP117256">
    <property type="protein sequence ID" value="WFR98163.1"/>
    <property type="molecule type" value="Genomic_DNA"/>
</dbReference>
<evidence type="ECO:0000313" key="1">
    <source>
        <dbReference type="EMBL" id="WFR98163.1"/>
    </source>
</evidence>
<reference evidence="1 2" key="1">
    <citation type="journal article" date="2018" name="Sci. Rep.">
        <title>Rhizobium tumorigenes sp. nov., a novel plant tumorigenic bacterium isolated from cane gall tumors on thornless blackberry.</title>
        <authorList>
            <person name="Kuzmanovi N."/>
            <person name="Smalla K."/>
            <person name="Gronow S."/>
            <person name="PuBawska J."/>
        </authorList>
    </citation>
    <scope>NUCLEOTIDE SEQUENCE [LARGE SCALE GENOMIC DNA]</scope>
    <source>
        <strain evidence="1 2">1078</strain>
    </source>
</reference>
<sequence length="109" mass="11517">MRQAAVGKQAMEGIQDTLFACRFEGFADKKEARTLVCDSQWVTVSVVAELELALEVGAPQFIGQQGLGQVRSFGLVAVSPAGMGDKAMPVENGVNGACGRAHAHRRKAS</sequence>
<proteinExistence type="predicted"/>
<organism evidence="1 2">
    <name type="scientific">Rhizobium tumorigenes</name>
    <dbReference type="NCBI Taxonomy" id="2041385"/>
    <lineage>
        <taxon>Bacteria</taxon>
        <taxon>Pseudomonadati</taxon>
        <taxon>Pseudomonadota</taxon>
        <taxon>Alphaproteobacteria</taxon>
        <taxon>Hyphomicrobiales</taxon>
        <taxon>Rhizobiaceae</taxon>
        <taxon>Rhizobium/Agrobacterium group</taxon>
        <taxon>Rhizobium</taxon>
    </lineage>
</organism>
<accession>A0AAF1KMZ1</accession>
<keyword evidence="1" id="KW-0614">Plasmid</keyword>
<dbReference type="KEGG" id="rtu:PR017_21595"/>
<dbReference type="AlphaFoldDB" id="A0AAF1KMZ1"/>
<keyword evidence="2" id="KW-1185">Reference proteome</keyword>
<dbReference type="Proteomes" id="UP000249499">
    <property type="component" value="Plasmid pRt1078"/>
</dbReference>
<geneLocation type="plasmid" evidence="1 2">
    <name>pRt1078</name>
</geneLocation>
<reference evidence="2" key="2">
    <citation type="journal article" date="2023" name="MicrobiologyOpen">
        <title>Genomics of the tumorigenes clade of the family Rhizobiaceae and description of Rhizobium rhododendri sp. nov.</title>
        <authorList>
            <person name="Kuzmanovic N."/>
            <person name="diCenzo G.C."/>
            <person name="Bunk B."/>
            <person name="Sproeer C."/>
            <person name="Fruehling A."/>
            <person name="Neumann-Schaal M."/>
            <person name="Overmann J."/>
            <person name="Smalla K."/>
        </authorList>
    </citation>
    <scope>NUCLEOTIDE SEQUENCE [LARGE SCALE GENOMIC DNA]</scope>
    <source>
        <strain evidence="2">1078</strain>
        <plasmid evidence="2">pRt1078</plasmid>
    </source>
</reference>
<name>A0AAF1KMZ1_9HYPH</name>
<evidence type="ECO:0000313" key="2">
    <source>
        <dbReference type="Proteomes" id="UP000249499"/>
    </source>
</evidence>
<protein>
    <submittedName>
        <fullName evidence="1">Uncharacterized protein</fullName>
    </submittedName>
</protein>